<organism evidence="5">
    <name type="scientific">marine metagenome</name>
    <dbReference type="NCBI Taxonomy" id="408172"/>
    <lineage>
        <taxon>unclassified sequences</taxon>
        <taxon>metagenomes</taxon>
        <taxon>ecological metagenomes</taxon>
    </lineage>
</organism>
<protein>
    <recommendedName>
        <fullName evidence="4">Solute-binding protein family 5 domain-containing protein</fullName>
    </recommendedName>
</protein>
<dbReference type="Pfam" id="PF00496">
    <property type="entry name" value="SBP_bac_5"/>
    <property type="match status" value="1"/>
</dbReference>
<dbReference type="SUPFAM" id="SSF53850">
    <property type="entry name" value="Periplasmic binding protein-like II"/>
    <property type="match status" value="1"/>
</dbReference>
<dbReference type="InterPro" id="IPR000914">
    <property type="entry name" value="SBP_5_dom"/>
</dbReference>
<keyword evidence="3" id="KW-0732">Signal</keyword>
<evidence type="ECO:0000259" key="4">
    <source>
        <dbReference type="Pfam" id="PF00496"/>
    </source>
</evidence>
<dbReference type="GO" id="GO:0015833">
    <property type="term" value="P:peptide transport"/>
    <property type="evidence" value="ECO:0007669"/>
    <property type="project" value="TreeGrafter"/>
</dbReference>
<evidence type="ECO:0000256" key="3">
    <source>
        <dbReference type="ARBA" id="ARBA00022729"/>
    </source>
</evidence>
<feature type="non-terminal residue" evidence="5">
    <location>
        <position position="388"/>
    </location>
</feature>
<name>A0A382FQB5_9ZZZZ</name>
<dbReference type="GO" id="GO:1904680">
    <property type="term" value="F:peptide transmembrane transporter activity"/>
    <property type="evidence" value="ECO:0007669"/>
    <property type="project" value="TreeGrafter"/>
</dbReference>
<dbReference type="Gene3D" id="3.10.105.10">
    <property type="entry name" value="Dipeptide-binding Protein, Domain 3"/>
    <property type="match status" value="1"/>
</dbReference>
<sequence length="388" mass="42208">MNNIRTQIVIAITGLALIGYLLYTQSLGLLVSVSPASGGTYVEGVIGEPRDLNPLLFSHHGPDRDITKLVYAGMLKFDGSGHPTPDLAESWAVTADGLSYTFVMRSGLRWHDGVPLSLDDVIFTIGLMQSPDYPGPVDTGELWRQIAVAKLNNSTLKLTLPEAYAPFLDHVTFPVLPAHMFSGVRAADLKLHPANLSPVGSGPFRVENLSLADGESLAEIALITNPFYHGDTPMLSAIKIKYYLDEYSAIEALRQNEVMGVGGLSQGGIASMLNNDNFNIHSSLLPETKIILLNQQNESLKFFREKKVRLALLLGLNRKYFVNEFLSGQAVLASSPIHPGNWAFNDSLMNVDYDPDNAADLLSESGWALPESDVEGINDNSGLQKDGQ</sequence>
<dbReference type="PANTHER" id="PTHR30290">
    <property type="entry name" value="PERIPLASMIC BINDING COMPONENT OF ABC TRANSPORTER"/>
    <property type="match status" value="1"/>
</dbReference>
<dbReference type="Gene3D" id="3.40.190.10">
    <property type="entry name" value="Periplasmic binding protein-like II"/>
    <property type="match status" value="1"/>
</dbReference>
<dbReference type="InterPro" id="IPR039424">
    <property type="entry name" value="SBP_5"/>
</dbReference>
<evidence type="ECO:0000256" key="1">
    <source>
        <dbReference type="ARBA" id="ARBA00005695"/>
    </source>
</evidence>
<evidence type="ECO:0000256" key="2">
    <source>
        <dbReference type="ARBA" id="ARBA00022448"/>
    </source>
</evidence>
<keyword evidence="2" id="KW-0813">Transport</keyword>
<gene>
    <name evidence="5" type="ORF">METZ01_LOCUS217161</name>
</gene>
<comment type="similarity">
    <text evidence="1">Belongs to the bacterial solute-binding protein 5 family.</text>
</comment>
<evidence type="ECO:0000313" key="5">
    <source>
        <dbReference type="EMBL" id="SVB64307.1"/>
    </source>
</evidence>
<proteinExistence type="inferred from homology"/>
<accession>A0A382FQB5</accession>
<dbReference type="Gene3D" id="3.90.76.10">
    <property type="entry name" value="Dipeptide-binding Protein, Domain 1"/>
    <property type="match status" value="1"/>
</dbReference>
<dbReference type="PANTHER" id="PTHR30290:SF9">
    <property type="entry name" value="OLIGOPEPTIDE-BINDING PROTEIN APPA"/>
    <property type="match status" value="1"/>
</dbReference>
<feature type="domain" description="Solute-binding protein family 5" evidence="4">
    <location>
        <begin position="83"/>
        <end position="373"/>
    </location>
</feature>
<dbReference type="EMBL" id="UINC01050850">
    <property type="protein sequence ID" value="SVB64307.1"/>
    <property type="molecule type" value="Genomic_DNA"/>
</dbReference>
<reference evidence="5" key="1">
    <citation type="submission" date="2018-05" db="EMBL/GenBank/DDBJ databases">
        <authorList>
            <person name="Lanie J.A."/>
            <person name="Ng W.-L."/>
            <person name="Kazmierczak K.M."/>
            <person name="Andrzejewski T.M."/>
            <person name="Davidsen T.M."/>
            <person name="Wayne K.J."/>
            <person name="Tettelin H."/>
            <person name="Glass J.I."/>
            <person name="Rusch D."/>
            <person name="Podicherti R."/>
            <person name="Tsui H.-C.T."/>
            <person name="Winkler M.E."/>
        </authorList>
    </citation>
    <scope>NUCLEOTIDE SEQUENCE</scope>
</reference>
<dbReference type="AlphaFoldDB" id="A0A382FQB5"/>